<evidence type="ECO:0000313" key="2">
    <source>
        <dbReference type="EMBL" id="GHA94004.1"/>
    </source>
</evidence>
<name>A0A8J3CQ86_9PROT</name>
<proteinExistence type="predicted"/>
<dbReference type="RefSeq" id="WP_189497259.1">
    <property type="nucleotide sequence ID" value="NZ_BMZH01000005.1"/>
</dbReference>
<reference evidence="2" key="1">
    <citation type="journal article" date="2014" name="Int. J. Syst. Evol. Microbiol.">
        <title>Complete genome sequence of Corynebacterium casei LMG S-19264T (=DSM 44701T), isolated from a smear-ripened cheese.</title>
        <authorList>
            <consortium name="US DOE Joint Genome Institute (JGI-PGF)"/>
            <person name="Walter F."/>
            <person name="Albersmeier A."/>
            <person name="Kalinowski J."/>
            <person name="Ruckert C."/>
        </authorList>
    </citation>
    <scope>NUCLEOTIDE SEQUENCE</scope>
    <source>
        <strain evidence="2">KCTC 32513</strain>
    </source>
</reference>
<dbReference type="AlphaFoldDB" id="A0A8J3CQ86"/>
<dbReference type="EMBL" id="BMZH01000005">
    <property type="protein sequence ID" value="GHA94004.1"/>
    <property type="molecule type" value="Genomic_DNA"/>
</dbReference>
<dbReference type="InterPro" id="IPR041374">
    <property type="entry name" value="BaeRF_family12"/>
</dbReference>
<gene>
    <name evidence="2" type="primary">atsE</name>
    <name evidence="2" type="ORF">GCM10009069_16400</name>
</gene>
<organism evidence="2 3">
    <name type="scientific">Algimonas arctica</name>
    <dbReference type="NCBI Taxonomy" id="1479486"/>
    <lineage>
        <taxon>Bacteria</taxon>
        <taxon>Pseudomonadati</taxon>
        <taxon>Pseudomonadota</taxon>
        <taxon>Alphaproteobacteria</taxon>
        <taxon>Maricaulales</taxon>
        <taxon>Robiginitomaculaceae</taxon>
        <taxon>Algimonas</taxon>
    </lineage>
</organism>
<comment type="caution">
    <text evidence="2">The sequence shown here is derived from an EMBL/GenBank/DDBJ whole genome shotgun (WGS) entry which is preliminary data.</text>
</comment>
<accession>A0A8J3CQ86</accession>
<feature type="region of interest" description="Disordered" evidence="1">
    <location>
        <begin position="34"/>
        <end position="63"/>
    </location>
</feature>
<keyword evidence="3" id="KW-1185">Reference proteome</keyword>
<protein>
    <submittedName>
        <fullName evidence="2">Attachment protein</fullName>
    </submittedName>
</protein>
<evidence type="ECO:0000256" key="1">
    <source>
        <dbReference type="SAM" id="MobiDB-lite"/>
    </source>
</evidence>
<dbReference type="Proteomes" id="UP000634004">
    <property type="component" value="Unassembled WGS sequence"/>
</dbReference>
<sequence length="133" mass="14548">MSDFNLPQNTLVVVTTGEEAKLFRMKGAHLKADGHWEPTDLADEGPSGKSPSEQSDKESMEATFSKQVAERLYALAHKGAYQNLVLTADPDSLGEIRPLLHKEVLATIILQLDKTLINSSTDDIERSIATAMP</sequence>
<dbReference type="Pfam" id="PF18856">
    <property type="entry name" value="baeRF_family12"/>
    <property type="match status" value="1"/>
</dbReference>
<evidence type="ECO:0000313" key="3">
    <source>
        <dbReference type="Proteomes" id="UP000634004"/>
    </source>
</evidence>
<reference evidence="2" key="2">
    <citation type="submission" date="2020-09" db="EMBL/GenBank/DDBJ databases">
        <authorList>
            <person name="Sun Q."/>
            <person name="Kim S."/>
        </authorList>
    </citation>
    <scope>NUCLEOTIDE SEQUENCE</scope>
    <source>
        <strain evidence="2">KCTC 32513</strain>
    </source>
</reference>